<dbReference type="EMBL" id="JACOSL010000026">
    <property type="protein sequence ID" value="MBI1756191.1"/>
    <property type="molecule type" value="Genomic_DNA"/>
</dbReference>
<reference evidence="1" key="1">
    <citation type="submission" date="2020-07" db="EMBL/GenBank/DDBJ databases">
        <title>Huge and variable diversity of episymbiotic CPR bacteria and DPANN archaea in groundwater ecosystems.</title>
        <authorList>
            <person name="He C.Y."/>
            <person name="Keren R."/>
            <person name="Whittaker M."/>
            <person name="Farag I.F."/>
            <person name="Doudna J."/>
            <person name="Cate J.H.D."/>
            <person name="Banfield J.F."/>
        </authorList>
    </citation>
    <scope>NUCLEOTIDE SEQUENCE</scope>
    <source>
        <strain evidence="1">NC_groundwater_17_Pr7_B-0.1um_64_12</strain>
    </source>
</reference>
<accession>A0A931LZP4</accession>
<proteinExistence type="predicted"/>
<gene>
    <name evidence="1" type="ORF">HYR64_03690</name>
</gene>
<organism evidence="1 2">
    <name type="scientific">Fimbriimonas ginsengisoli</name>
    <dbReference type="NCBI Taxonomy" id="1005039"/>
    <lineage>
        <taxon>Bacteria</taxon>
        <taxon>Bacillati</taxon>
        <taxon>Armatimonadota</taxon>
        <taxon>Fimbriimonadia</taxon>
        <taxon>Fimbriimonadales</taxon>
        <taxon>Fimbriimonadaceae</taxon>
        <taxon>Fimbriimonas</taxon>
    </lineage>
</organism>
<name>A0A931LZP4_FIMGI</name>
<dbReference type="Proteomes" id="UP000727962">
    <property type="component" value="Unassembled WGS sequence"/>
</dbReference>
<protein>
    <submittedName>
        <fullName evidence="1">Uncharacterized protein</fullName>
    </submittedName>
</protein>
<dbReference type="AlphaFoldDB" id="A0A931LZP4"/>
<evidence type="ECO:0000313" key="2">
    <source>
        <dbReference type="Proteomes" id="UP000727962"/>
    </source>
</evidence>
<comment type="caution">
    <text evidence="1">The sequence shown here is derived from an EMBL/GenBank/DDBJ whole genome shotgun (WGS) entry which is preliminary data.</text>
</comment>
<sequence>MKTPMNTFTGARLDPIWPGDGRTIAAAFAANLTIKGGTVIGQISATAASEVQSLSISGTPTGGTITLAFGGQTTSPLGYNATAAQVQAALEALTPIGAGNIAASGGALPGSAVTLTFQADLANQPQPLIAVTAALTGGTSPAASVSRTTAGVANGKWAPYASAHSDGTQTARALVAMDVATDPAGRITFGTLSTGGEHGEKYPSAPIYYKGEFKTADLTGLDSNALSGFGRLITGSLSDGVLSLL</sequence>
<evidence type="ECO:0000313" key="1">
    <source>
        <dbReference type="EMBL" id="MBI1756191.1"/>
    </source>
</evidence>